<reference evidence="1" key="1">
    <citation type="journal article" date="2015" name="Nature">
        <title>Complex archaea that bridge the gap between prokaryotes and eukaryotes.</title>
        <authorList>
            <person name="Spang A."/>
            <person name="Saw J.H."/>
            <person name="Jorgensen S.L."/>
            <person name="Zaremba-Niedzwiedzka K."/>
            <person name="Martijn J."/>
            <person name="Lind A.E."/>
            <person name="van Eijk R."/>
            <person name="Schleper C."/>
            <person name="Guy L."/>
            <person name="Ettema T.J."/>
        </authorList>
    </citation>
    <scope>NUCLEOTIDE SEQUENCE</scope>
</reference>
<feature type="non-terminal residue" evidence="1">
    <location>
        <position position="1"/>
    </location>
</feature>
<sequence length="95" mass="10929">EEYASKIINECNENIAYLLFQPVIDMRGNGQNTERDIYAFKSAKSELEKLKSLFLIIYQVRCNLEHGQKSPSQERDVVLCMHSSSIVTKVLEKCT</sequence>
<accession>A0A0F9DL77</accession>
<dbReference type="AlphaFoldDB" id="A0A0F9DL77"/>
<evidence type="ECO:0008006" key="2">
    <source>
        <dbReference type="Google" id="ProtNLM"/>
    </source>
</evidence>
<evidence type="ECO:0000313" key="1">
    <source>
        <dbReference type="EMBL" id="KKL18441.1"/>
    </source>
</evidence>
<protein>
    <recommendedName>
        <fullName evidence="2">Apea-like HEPN domain-containing protein</fullName>
    </recommendedName>
</protein>
<name>A0A0F9DL77_9ZZZZ</name>
<proteinExistence type="predicted"/>
<gene>
    <name evidence="1" type="ORF">LCGC14_2475470</name>
</gene>
<comment type="caution">
    <text evidence="1">The sequence shown here is derived from an EMBL/GenBank/DDBJ whole genome shotgun (WGS) entry which is preliminary data.</text>
</comment>
<dbReference type="EMBL" id="LAZR01038869">
    <property type="protein sequence ID" value="KKL18441.1"/>
    <property type="molecule type" value="Genomic_DNA"/>
</dbReference>
<organism evidence="1">
    <name type="scientific">marine sediment metagenome</name>
    <dbReference type="NCBI Taxonomy" id="412755"/>
    <lineage>
        <taxon>unclassified sequences</taxon>
        <taxon>metagenomes</taxon>
        <taxon>ecological metagenomes</taxon>
    </lineage>
</organism>